<reference evidence="3 4" key="1">
    <citation type="journal article" date="2019" name="Sci. Data">
        <title>Hybrid genome assembly and annotation of Danionella translucida.</title>
        <authorList>
            <person name="Kadobianskyi M."/>
            <person name="Schulze L."/>
            <person name="Schuelke M."/>
            <person name="Judkewitz B."/>
        </authorList>
    </citation>
    <scope>NUCLEOTIDE SEQUENCE [LARGE SCALE GENOMIC DNA]</scope>
    <source>
        <strain evidence="3 4">Bolton</strain>
    </source>
</reference>
<sequence>MSFYDAPSKFLTRDDAQGSPQFPKSESSDDEDKRLKKREKNRVAAQKSRKRQTHRADELHKAYESLEQENSLLRKEVQLLVEEQQCLTDALRTHEPLCPLFNSGITPIIRSVGMSV</sequence>
<dbReference type="AlphaFoldDB" id="A0A553R7F3"/>
<dbReference type="PANTHER" id="PTHR23351">
    <property type="entry name" value="FOS TRANSCRIPTION FACTOR-RELATED"/>
    <property type="match status" value="1"/>
</dbReference>
<organism evidence="3 4">
    <name type="scientific">Danionella cerebrum</name>
    <dbReference type="NCBI Taxonomy" id="2873325"/>
    <lineage>
        <taxon>Eukaryota</taxon>
        <taxon>Metazoa</taxon>
        <taxon>Chordata</taxon>
        <taxon>Craniata</taxon>
        <taxon>Vertebrata</taxon>
        <taxon>Euteleostomi</taxon>
        <taxon>Actinopterygii</taxon>
        <taxon>Neopterygii</taxon>
        <taxon>Teleostei</taxon>
        <taxon>Ostariophysi</taxon>
        <taxon>Cypriniformes</taxon>
        <taxon>Danionidae</taxon>
        <taxon>Danioninae</taxon>
        <taxon>Danionella</taxon>
    </lineage>
</organism>
<evidence type="ECO:0000313" key="4">
    <source>
        <dbReference type="Proteomes" id="UP000316079"/>
    </source>
</evidence>
<protein>
    <recommendedName>
        <fullName evidence="2">BZIP domain-containing protein</fullName>
    </recommendedName>
</protein>
<gene>
    <name evidence="3" type="ORF">DNTS_028473</name>
</gene>
<dbReference type="EMBL" id="SRMA01025189">
    <property type="protein sequence ID" value="TRY98110.1"/>
    <property type="molecule type" value="Genomic_DNA"/>
</dbReference>
<dbReference type="Proteomes" id="UP000316079">
    <property type="component" value="Unassembled WGS sequence"/>
</dbReference>
<dbReference type="PROSITE" id="PS50217">
    <property type="entry name" value="BZIP"/>
    <property type="match status" value="1"/>
</dbReference>
<evidence type="ECO:0000313" key="3">
    <source>
        <dbReference type="EMBL" id="TRY98110.1"/>
    </source>
</evidence>
<dbReference type="InterPro" id="IPR004827">
    <property type="entry name" value="bZIP"/>
</dbReference>
<dbReference type="SMART" id="SM00338">
    <property type="entry name" value="BRLZ"/>
    <property type="match status" value="1"/>
</dbReference>
<dbReference type="Gene3D" id="1.20.5.170">
    <property type="match status" value="1"/>
</dbReference>
<feature type="region of interest" description="Disordered" evidence="1">
    <location>
        <begin position="1"/>
        <end position="57"/>
    </location>
</feature>
<dbReference type="STRING" id="623744.A0A553R7F3"/>
<dbReference type="SUPFAM" id="SSF57959">
    <property type="entry name" value="Leucine zipper domain"/>
    <property type="match status" value="1"/>
</dbReference>
<feature type="domain" description="BZIP" evidence="2">
    <location>
        <begin position="31"/>
        <end position="94"/>
    </location>
</feature>
<dbReference type="GO" id="GO:0000981">
    <property type="term" value="F:DNA-binding transcription factor activity, RNA polymerase II-specific"/>
    <property type="evidence" value="ECO:0007669"/>
    <property type="project" value="TreeGrafter"/>
</dbReference>
<dbReference type="GO" id="GO:0000978">
    <property type="term" value="F:RNA polymerase II cis-regulatory region sequence-specific DNA binding"/>
    <property type="evidence" value="ECO:0007669"/>
    <property type="project" value="TreeGrafter"/>
</dbReference>
<dbReference type="InterPro" id="IPR000837">
    <property type="entry name" value="AP-1"/>
</dbReference>
<dbReference type="PANTHER" id="PTHR23351:SF13">
    <property type="entry name" value="BASIC LEUCINE ZIPPER TRANSCRIPTIONAL FACTOR ATF-LIKE 3"/>
    <property type="match status" value="1"/>
</dbReference>
<name>A0A553R7F3_9TELE</name>
<dbReference type="PROSITE" id="PS00036">
    <property type="entry name" value="BZIP_BASIC"/>
    <property type="match status" value="1"/>
</dbReference>
<accession>A0A553R7F3</accession>
<comment type="caution">
    <text evidence="3">The sequence shown here is derived from an EMBL/GenBank/DDBJ whole genome shotgun (WGS) entry which is preliminary data.</text>
</comment>
<dbReference type="OrthoDB" id="295274at2759"/>
<dbReference type="GO" id="GO:0005634">
    <property type="term" value="C:nucleus"/>
    <property type="evidence" value="ECO:0007669"/>
    <property type="project" value="TreeGrafter"/>
</dbReference>
<dbReference type="PRINTS" id="PR00042">
    <property type="entry name" value="LEUZIPPRFOS"/>
</dbReference>
<keyword evidence="4" id="KW-1185">Reference proteome</keyword>
<dbReference type="InterPro" id="IPR046347">
    <property type="entry name" value="bZIP_sf"/>
</dbReference>
<evidence type="ECO:0000259" key="2">
    <source>
        <dbReference type="PROSITE" id="PS50217"/>
    </source>
</evidence>
<proteinExistence type="predicted"/>
<evidence type="ECO:0000256" key="1">
    <source>
        <dbReference type="SAM" id="MobiDB-lite"/>
    </source>
</evidence>
<dbReference type="Pfam" id="PF00170">
    <property type="entry name" value="bZIP_1"/>
    <property type="match status" value="1"/>
</dbReference>